<organism evidence="2">
    <name type="scientific">marine sediment metagenome</name>
    <dbReference type="NCBI Taxonomy" id="412755"/>
    <lineage>
        <taxon>unclassified sequences</taxon>
        <taxon>metagenomes</taxon>
        <taxon>ecological metagenomes</taxon>
    </lineage>
</organism>
<dbReference type="SUPFAM" id="SSF51735">
    <property type="entry name" value="NAD(P)-binding Rossmann-fold domains"/>
    <property type="match status" value="1"/>
</dbReference>
<dbReference type="Pfam" id="PF01370">
    <property type="entry name" value="Epimerase"/>
    <property type="match status" value="1"/>
</dbReference>
<dbReference type="AlphaFoldDB" id="X0VGC7"/>
<evidence type="ECO:0000259" key="1">
    <source>
        <dbReference type="Pfam" id="PF01370"/>
    </source>
</evidence>
<feature type="domain" description="NAD-dependent epimerase/dehydratase" evidence="1">
    <location>
        <begin position="3"/>
        <end position="212"/>
    </location>
</feature>
<comment type="caution">
    <text evidence="2">The sequence shown here is derived from an EMBL/GenBank/DDBJ whole genome shotgun (WGS) entry which is preliminary data.</text>
</comment>
<feature type="non-terminal residue" evidence="2">
    <location>
        <position position="224"/>
    </location>
</feature>
<dbReference type="EMBL" id="BARS01036648">
    <property type="protein sequence ID" value="GAG17350.1"/>
    <property type="molecule type" value="Genomic_DNA"/>
</dbReference>
<name>X0VGC7_9ZZZZ</name>
<dbReference type="InterPro" id="IPR036291">
    <property type="entry name" value="NAD(P)-bd_dom_sf"/>
</dbReference>
<dbReference type="InterPro" id="IPR001509">
    <property type="entry name" value="Epimerase_deHydtase"/>
</dbReference>
<dbReference type="Gene3D" id="3.40.50.720">
    <property type="entry name" value="NAD(P)-binding Rossmann-like Domain"/>
    <property type="match status" value="1"/>
</dbReference>
<accession>X0VGC7</accession>
<reference evidence="2" key="1">
    <citation type="journal article" date="2014" name="Front. Microbiol.">
        <title>High frequency of phylogenetically diverse reductive dehalogenase-homologous genes in deep subseafloor sedimentary metagenomes.</title>
        <authorList>
            <person name="Kawai M."/>
            <person name="Futagami T."/>
            <person name="Toyoda A."/>
            <person name="Takaki Y."/>
            <person name="Nishi S."/>
            <person name="Hori S."/>
            <person name="Arai W."/>
            <person name="Tsubouchi T."/>
            <person name="Morono Y."/>
            <person name="Uchiyama I."/>
            <person name="Ito T."/>
            <person name="Fujiyama A."/>
            <person name="Inagaki F."/>
            <person name="Takami H."/>
        </authorList>
    </citation>
    <scope>NUCLEOTIDE SEQUENCE</scope>
    <source>
        <strain evidence="2">Expedition CK06-06</strain>
    </source>
</reference>
<dbReference type="PANTHER" id="PTHR43245">
    <property type="entry name" value="BIFUNCTIONAL POLYMYXIN RESISTANCE PROTEIN ARNA"/>
    <property type="match status" value="1"/>
</dbReference>
<protein>
    <recommendedName>
        <fullName evidence="1">NAD-dependent epimerase/dehydratase domain-containing protein</fullName>
    </recommendedName>
</protein>
<proteinExistence type="predicted"/>
<dbReference type="InterPro" id="IPR050177">
    <property type="entry name" value="Lipid_A_modif_metabolic_enz"/>
</dbReference>
<evidence type="ECO:0000313" key="2">
    <source>
        <dbReference type="EMBL" id="GAG17350.1"/>
    </source>
</evidence>
<dbReference type="PANTHER" id="PTHR43245:SF13">
    <property type="entry name" value="UDP-D-APIOSE_UDP-D-XYLOSE SYNTHASE 2"/>
    <property type="match status" value="1"/>
</dbReference>
<gene>
    <name evidence="2" type="ORF">S01H1_56300</name>
</gene>
<sequence>MRVVITGGAGFIGSHLADSLVARGDDVYIIDNFTSGKRENLDEDIVNIWEKDIGKSDYLSSFFDSVRPDVVVHAAASMKDPDDWTKDVQTNVIGTINIIDQCKACNISRLVYLQTSLCYGFPQEHPITLNHPINPTMSSYPISKTAAERYIQMGGSDYVSFRLANCYGPRNLSGPFATFYRELTAGRDCTVVEAKRDFVFISDLIRILLMGIDGVGEGIYHVSS</sequence>